<dbReference type="Pfam" id="PF12010">
    <property type="entry name" value="DUF3502"/>
    <property type="match status" value="1"/>
</dbReference>
<comment type="caution">
    <text evidence="3">The sequence shown here is derived from an EMBL/GenBank/DDBJ whole genome shotgun (WGS) entry which is preliminary data.</text>
</comment>
<keyword evidence="1" id="KW-0732">Signal</keyword>
<feature type="chain" id="PRO_5038442536" evidence="1">
    <location>
        <begin position="30"/>
        <end position="500"/>
    </location>
</feature>
<dbReference type="OrthoDB" id="7936627at2"/>
<dbReference type="PANTHER" id="PTHR43649:SF17">
    <property type="entry name" value="ABC TRANSPORTER SOLUTE BINDING PROTEIN-SUGAR TRANSPORT"/>
    <property type="match status" value="1"/>
</dbReference>
<dbReference type="AlphaFoldDB" id="A0A3D9IA11"/>
<dbReference type="InterPro" id="IPR022627">
    <property type="entry name" value="DUF3502"/>
</dbReference>
<name>A0A3D9IA11_9BACL</name>
<gene>
    <name evidence="3" type="ORF">DFP95_10877</name>
</gene>
<sequence>MSSTRKKLSIGLASILAVMLFLSACGNNASNNNASSSGNASGSASNSEEPVELSWYMVGTPQKDVDKVMEEVSKYTKDKIGVTVKMTMIDWGDYNQKMQVLTASGADMDIMFTASWAFDYVQNARKGAFAPIDDLLTQYGKGITDILDPAFIEGSKVDGKNYGVPANKELPAQEVWRFNKNLLDENKLSIDGVRTLESLEPLLKTVKANNPDVIPLQVDKNFMPYTPYDYLIEKFPLAVKLDDTSYKIVNIFDTPEMKQALATMHKYYAAGYVPTEAATLESSSDVQATGKWFADKATTQPFADNVWSTSYGYPIVSTPQSDALIYNLSVMGSMQTISANSKHKEKAMEFLNLLNTDPALRNMVDSGIEGTHYNVTPEGYIENLPESKNYDMPTFALGNVMLTYLNPGDPADKWEQFKAYNDAGKPAILLGFNFDPTSVSSEIAAVQNAKEAFWAPLMTGTVDPDKYLPQAIKKLNDAGLGKIQAEAQKQIDAWKAANGK</sequence>
<proteinExistence type="predicted"/>
<dbReference type="EMBL" id="QRDY01000008">
    <property type="protein sequence ID" value="RED58551.1"/>
    <property type="molecule type" value="Genomic_DNA"/>
</dbReference>
<evidence type="ECO:0000313" key="4">
    <source>
        <dbReference type="Proteomes" id="UP000256869"/>
    </source>
</evidence>
<dbReference type="PANTHER" id="PTHR43649">
    <property type="entry name" value="ARABINOSE-BINDING PROTEIN-RELATED"/>
    <property type="match status" value="1"/>
</dbReference>
<dbReference type="InterPro" id="IPR006059">
    <property type="entry name" value="SBP"/>
</dbReference>
<evidence type="ECO:0000259" key="2">
    <source>
        <dbReference type="Pfam" id="PF12010"/>
    </source>
</evidence>
<organism evidence="3 4">
    <name type="scientific">Cohnella lupini</name>
    <dbReference type="NCBI Taxonomy" id="1294267"/>
    <lineage>
        <taxon>Bacteria</taxon>
        <taxon>Bacillati</taxon>
        <taxon>Bacillota</taxon>
        <taxon>Bacilli</taxon>
        <taxon>Bacillales</taxon>
        <taxon>Paenibacillaceae</taxon>
        <taxon>Cohnella</taxon>
    </lineage>
</organism>
<reference evidence="3 4" key="1">
    <citation type="submission" date="2018-07" db="EMBL/GenBank/DDBJ databases">
        <title>Genomic Encyclopedia of Type Strains, Phase III (KMG-III): the genomes of soil and plant-associated and newly described type strains.</title>
        <authorList>
            <person name="Whitman W."/>
        </authorList>
    </citation>
    <scope>NUCLEOTIDE SEQUENCE [LARGE SCALE GENOMIC DNA]</scope>
    <source>
        <strain evidence="3 4">CECT 8236</strain>
    </source>
</reference>
<evidence type="ECO:0000313" key="3">
    <source>
        <dbReference type="EMBL" id="RED58551.1"/>
    </source>
</evidence>
<evidence type="ECO:0000256" key="1">
    <source>
        <dbReference type="SAM" id="SignalP"/>
    </source>
</evidence>
<protein>
    <submittedName>
        <fullName evidence="3">Carbohydrate ABC transporter substrate-binding protein (CUT1 family)</fullName>
    </submittedName>
</protein>
<dbReference type="PROSITE" id="PS51257">
    <property type="entry name" value="PROKAR_LIPOPROTEIN"/>
    <property type="match status" value="1"/>
</dbReference>
<dbReference type="SUPFAM" id="SSF53850">
    <property type="entry name" value="Periplasmic binding protein-like II"/>
    <property type="match status" value="1"/>
</dbReference>
<dbReference type="RefSeq" id="WP_115993535.1">
    <property type="nucleotide sequence ID" value="NZ_QRDY01000008.1"/>
</dbReference>
<dbReference type="Gene3D" id="3.40.190.10">
    <property type="entry name" value="Periplasmic binding protein-like II"/>
    <property type="match status" value="1"/>
</dbReference>
<dbReference type="InterPro" id="IPR050490">
    <property type="entry name" value="Bact_solute-bd_prot1"/>
</dbReference>
<keyword evidence="4" id="KW-1185">Reference proteome</keyword>
<accession>A0A3D9IA11</accession>
<dbReference type="Proteomes" id="UP000256869">
    <property type="component" value="Unassembled WGS sequence"/>
</dbReference>
<feature type="domain" description="DUF3502" evidence="2">
    <location>
        <begin position="429"/>
        <end position="496"/>
    </location>
</feature>
<feature type="signal peptide" evidence="1">
    <location>
        <begin position="1"/>
        <end position="29"/>
    </location>
</feature>
<dbReference type="Pfam" id="PF01547">
    <property type="entry name" value="SBP_bac_1"/>
    <property type="match status" value="1"/>
</dbReference>